<protein>
    <submittedName>
        <fullName evidence="1">Uncharacterized protein</fullName>
    </submittedName>
</protein>
<dbReference type="Proteomes" id="UP000321331">
    <property type="component" value="Unassembled WGS sequence"/>
</dbReference>
<evidence type="ECO:0000313" key="2">
    <source>
        <dbReference type="Proteomes" id="UP000321331"/>
    </source>
</evidence>
<organism evidence="1 2">
    <name type="scientific">Fusarium oxysporum f. sp. cubense</name>
    <dbReference type="NCBI Taxonomy" id="61366"/>
    <lineage>
        <taxon>Eukaryota</taxon>
        <taxon>Fungi</taxon>
        <taxon>Dikarya</taxon>
        <taxon>Ascomycota</taxon>
        <taxon>Pezizomycotina</taxon>
        <taxon>Sordariomycetes</taxon>
        <taxon>Hypocreomycetidae</taxon>
        <taxon>Hypocreales</taxon>
        <taxon>Nectriaceae</taxon>
        <taxon>Fusarium</taxon>
        <taxon>Fusarium oxysporum species complex</taxon>
    </lineage>
</organism>
<proteinExistence type="predicted"/>
<gene>
    <name evidence="1" type="ORF">FocTR4_00008323</name>
</gene>
<evidence type="ECO:0000313" key="1">
    <source>
        <dbReference type="EMBL" id="TXC01940.1"/>
    </source>
</evidence>
<comment type="caution">
    <text evidence="1">The sequence shown here is derived from an EMBL/GenBank/DDBJ whole genome shotgun (WGS) entry which is preliminary data.</text>
</comment>
<name>A0A5C6SU15_FUSOC</name>
<dbReference type="EMBL" id="VMNF01000009">
    <property type="protein sequence ID" value="TXC01940.1"/>
    <property type="molecule type" value="Genomic_DNA"/>
</dbReference>
<accession>A0A5C6SU15</accession>
<sequence>MACVLLVYTRSSIHSARDQANPLTEILETTREWRTCTKTWFIMNVEQSNL</sequence>
<dbReference type="AlphaFoldDB" id="A0A5C6SU15"/>
<reference evidence="1 2" key="1">
    <citation type="submission" date="2019-07" db="EMBL/GenBank/DDBJ databases">
        <title>The First High-Quality Draft Genome Sequence of the Causal Agent of the Current Panama Disease Epidemic.</title>
        <authorList>
            <person name="Warmington R.J."/>
            <person name="Kay W."/>
            <person name="Jeffries A."/>
            <person name="Bebber D."/>
            <person name="Moore K."/>
            <person name="Studholme D.J."/>
        </authorList>
    </citation>
    <scope>NUCLEOTIDE SEQUENCE [LARGE SCALE GENOMIC DNA]</scope>
    <source>
        <strain evidence="1 2">TR4</strain>
    </source>
</reference>